<dbReference type="RefSeq" id="WP_248361100.1">
    <property type="nucleotide sequence ID" value="NZ_AP025591.1"/>
</dbReference>
<dbReference type="InterPro" id="IPR007130">
    <property type="entry name" value="DAGAT"/>
</dbReference>
<accession>A0ABM7WUT1</accession>
<dbReference type="PANTHER" id="PTHR22753">
    <property type="entry name" value="TRANSMEMBRANE PROTEIN 68"/>
    <property type="match status" value="1"/>
</dbReference>
<keyword evidence="4" id="KW-1185">Reference proteome</keyword>
<evidence type="ECO:0008006" key="5">
    <source>
        <dbReference type="Google" id="ProtNLM"/>
    </source>
</evidence>
<dbReference type="Pfam" id="PF03982">
    <property type="entry name" value="DAGAT"/>
    <property type="match status" value="1"/>
</dbReference>
<protein>
    <recommendedName>
        <fullName evidence="5">Phospholipid/glycerol acyltransferase</fullName>
    </recommendedName>
</protein>
<dbReference type="PANTHER" id="PTHR22753:SF14">
    <property type="entry name" value="MONOACYLGLYCEROL_DIACYLGLYCEROL O-ACYLTRANSFERASE"/>
    <property type="match status" value="1"/>
</dbReference>
<evidence type="ECO:0000313" key="4">
    <source>
        <dbReference type="Proteomes" id="UP001162891"/>
    </source>
</evidence>
<dbReference type="SUPFAM" id="SSF69593">
    <property type="entry name" value="Glycerol-3-phosphate (1)-acyltransferase"/>
    <property type="match status" value="1"/>
</dbReference>
<reference evidence="4" key="1">
    <citation type="journal article" date="2022" name="Int. J. Syst. Evol. Microbiol.">
        <title>Anaeromyxobacter oryzae sp. nov., Anaeromyxobacter diazotrophicus sp. nov. and Anaeromyxobacter paludicola sp. nov., isolated from paddy soils.</title>
        <authorList>
            <person name="Itoh H."/>
            <person name="Xu Z."/>
            <person name="Mise K."/>
            <person name="Masuda Y."/>
            <person name="Ushijima N."/>
            <person name="Hayakawa C."/>
            <person name="Shiratori Y."/>
            <person name="Senoo K."/>
        </authorList>
    </citation>
    <scope>NUCLEOTIDE SEQUENCE [LARGE SCALE GENOMIC DNA]</scope>
    <source>
        <strain evidence="4">Red232</strain>
    </source>
</reference>
<name>A0ABM7WUT1_9BACT</name>
<proteinExistence type="predicted"/>
<keyword evidence="2" id="KW-0012">Acyltransferase</keyword>
<sequence length="250" mass="27704">MNDPATPAGTPPRLDPEHWFYRRLILPWARTMTRYHRLTLTGAPPPRGPCIYVALHGAGYLVVDLVLACYMLGWKEFHETGQGFTGLRIVAADSKIEKAIPGLPVVKQFAGTIGTSEDACVAVLERGEQLLVTPGGMREAQPARDFYRLRWDGRYGFVRLALATGVPIVPIAIVGGAEAYPGFRWKKLSFWSPVPLPARFDMAVGEPIPVERAPEGLRDLDVVKPIHTLARERTQALYDGLRAARRERGP</sequence>
<dbReference type="CDD" id="cd07987">
    <property type="entry name" value="LPLAT_MGAT-like"/>
    <property type="match status" value="1"/>
</dbReference>
<gene>
    <name evidence="3" type="ORF">AMOR_22530</name>
</gene>
<evidence type="ECO:0000256" key="2">
    <source>
        <dbReference type="ARBA" id="ARBA00023315"/>
    </source>
</evidence>
<dbReference type="Proteomes" id="UP001162891">
    <property type="component" value="Chromosome"/>
</dbReference>
<keyword evidence="1" id="KW-0808">Transferase</keyword>
<evidence type="ECO:0000256" key="1">
    <source>
        <dbReference type="ARBA" id="ARBA00022679"/>
    </source>
</evidence>
<organism evidence="3 4">
    <name type="scientific">Anaeromyxobacter oryzae</name>
    <dbReference type="NCBI Taxonomy" id="2918170"/>
    <lineage>
        <taxon>Bacteria</taxon>
        <taxon>Pseudomonadati</taxon>
        <taxon>Myxococcota</taxon>
        <taxon>Myxococcia</taxon>
        <taxon>Myxococcales</taxon>
        <taxon>Cystobacterineae</taxon>
        <taxon>Anaeromyxobacteraceae</taxon>
        <taxon>Anaeromyxobacter</taxon>
    </lineage>
</organism>
<dbReference type="EMBL" id="AP025591">
    <property type="protein sequence ID" value="BDG03257.1"/>
    <property type="molecule type" value="Genomic_DNA"/>
</dbReference>
<evidence type="ECO:0000313" key="3">
    <source>
        <dbReference type="EMBL" id="BDG03257.1"/>
    </source>
</evidence>